<proteinExistence type="predicted"/>
<comment type="caution">
    <text evidence="2">The sequence shown here is derived from an EMBL/GenBank/DDBJ whole genome shotgun (WGS) entry which is preliminary data.</text>
</comment>
<feature type="transmembrane region" description="Helical" evidence="1">
    <location>
        <begin position="106"/>
        <end position="128"/>
    </location>
</feature>
<dbReference type="EMBL" id="DWUU01000015">
    <property type="protein sequence ID" value="HJD41771.1"/>
    <property type="molecule type" value="Genomic_DNA"/>
</dbReference>
<dbReference type="Proteomes" id="UP000823909">
    <property type="component" value="Unassembled WGS sequence"/>
</dbReference>
<gene>
    <name evidence="2" type="ORF">H9910_01995</name>
</gene>
<dbReference type="AlphaFoldDB" id="A0A9D2REA2"/>
<feature type="transmembrane region" description="Helical" evidence="1">
    <location>
        <begin position="264"/>
        <end position="284"/>
    </location>
</feature>
<keyword evidence="1" id="KW-0472">Membrane</keyword>
<dbReference type="Pfam" id="PF06541">
    <property type="entry name" value="ABC_trans_CmpB"/>
    <property type="match status" value="2"/>
</dbReference>
<feature type="transmembrane region" description="Helical" evidence="1">
    <location>
        <begin position="232"/>
        <end position="258"/>
    </location>
</feature>
<protein>
    <submittedName>
        <fullName evidence="2">ABC transporter permease</fullName>
    </submittedName>
</protein>
<feature type="transmembrane region" description="Helical" evidence="1">
    <location>
        <begin position="41"/>
        <end position="60"/>
    </location>
</feature>
<feature type="transmembrane region" description="Helical" evidence="1">
    <location>
        <begin position="369"/>
        <end position="394"/>
    </location>
</feature>
<reference evidence="2" key="1">
    <citation type="journal article" date="2021" name="PeerJ">
        <title>Extensive microbial diversity within the chicken gut microbiome revealed by metagenomics and culture.</title>
        <authorList>
            <person name="Gilroy R."/>
            <person name="Ravi A."/>
            <person name="Getino M."/>
            <person name="Pursley I."/>
            <person name="Horton D.L."/>
            <person name="Alikhan N.F."/>
            <person name="Baker D."/>
            <person name="Gharbi K."/>
            <person name="Hall N."/>
            <person name="Watson M."/>
            <person name="Adriaenssens E.M."/>
            <person name="Foster-Nyarko E."/>
            <person name="Jarju S."/>
            <person name="Secka A."/>
            <person name="Antonio M."/>
            <person name="Oren A."/>
            <person name="Chaudhuri R.R."/>
            <person name="La Ragione R."/>
            <person name="Hildebrand F."/>
            <person name="Pallen M.J."/>
        </authorList>
    </citation>
    <scope>NUCLEOTIDE SEQUENCE</scope>
    <source>
        <strain evidence="2">ChiBcec15-3976</strain>
    </source>
</reference>
<feature type="transmembrane region" description="Helical" evidence="1">
    <location>
        <begin position="12"/>
        <end position="29"/>
    </location>
</feature>
<feature type="transmembrane region" description="Helical" evidence="1">
    <location>
        <begin position="337"/>
        <end position="357"/>
    </location>
</feature>
<evidence type="ECO:0000313" key="3">
    <source>
        <dbReference type="Proteomes" id="UP000823909"/>
    </source>
</evidence>
<name>A0A9D2REA2_9FIRM</name>
<evidence type="ECO:0000256" key="1">
    <source>
        <dbReference type="SAM" id="Phobius"/>
    </source>
</evidence>
<keyword evidence="1" id="KW-0812">Transmembrane</keyword>
<organism evidence="2 3">
    <name type="scientific">Candidatus Mediterraneibacter quadrami</name>
    <dbReference type="NCBI Taxonomy" id="2838684"/>
    <lineage>
        <taxon>Bacteria</taxon>
        <taxon>Bacillati</taxon>
        <taxon>Bacillota</taxon>
        <taxon>Clostridia</taxon>
        <taxon>Lachnospirales</taxon>
        <taxon>Lachnospiraceae</taxon>
        <taxon>Mediterraneibacter</taxon>
    </lineage>
</organism>
<sequence>MRLTFTELLWLFLIYSFFGWVIEAMVGSIKNRRFTNRGFSTGPFCPVYGIAAVIMQITLSDLTDDPVFLLIGCGIEATVTEWYTGKILERLNRHKWWDYSHKKWNFDGYICLQYTLLWAILGAATVRYGNTFFLFLYEFIPEPVPAVIVWILTAFLVIDSVVSLAALLHLHRAKTGKQKSHGKLITAVYRTARRIVDYVGRRMTKAYPAIEEASEEIIKEGKFAEGCGFYKLFWLFLIGALLGDFTETIFCRITGGVWMSRSSLVWGPFSIVWGLAIALATTLLYKDRDKPDRHIFFVGTFLGGAYEYVCSVFTELVFGQVFWDYSQIPFNLGGRVNLLYCFFWGIAAVVWIKLLYPRFSGWIERIPKIAGYIATWILVVFMAADIIVSSAALVRYDQRAGGEAADHGWEQIIDENFDDGKMQRIYPNAKQR</sequence>
<accession>A0A9D2REA2</accession>
<feature type="transmembrane region" description="Helical" evidence="1">
    <location>
        <begin position="296"/>
        <end position="317"/>
    </location>
</feature>
<reference evidence="2" key="2">
    <citation type="submission" date="2021-04" db="EMBL/GenBank/DDBJ databases">
        <authorList>
            <person name="Gilroy R."/>
        </authorList>
    </citation>
    <scope>NUCLEOTIDE SEQUENCE</scope>
    <source>
        <strain evidence="2">ChiBcec15-3976</strain>
    </source>
</reference>
<keyword evidence="1" id="KW-1133">Transmembrane helix</keyword>
<evidence type="ECO:0000313" key="2">
    <source>
        <dbReference type="EMBL" id="HJD41771.1"/>
    </source>
</evidence>
<feature type="transmembrane region" description="Helical" evidence="1">
    <location>
        <begin position="148"/>
        <end position="170"/>
    </location>
</feature>
<dbReference type="InterPro" id="IPR010540">
    <property type="entry name" value="CmpB_TMEM229"/>
</dbReference>